<dbReference type="WBParaSite" id="ES5_v2.g18045.t1">
    <property type="protein sequence ID" value="ES5_v2.g18045.t1"/>
    <property type="gene ID" value="ES5_v2.g18045"/>
</dbReference>
<proteinExistence type="predicted"/>
<organism evidence="1 2">
    <name type="scientific">Panagrolaimus sp. ES5</name>
    <dbReference type="NCBI Taxonomy" id="591445"/>
    <lineage>
        <taxon>Eukaryota</taxon>
        <taxon>Metazoa</taxon>
        <taxon>Ecdysozoa</taxon>
        <taxon>Nematoda</taxon>
        <taxon>Chromadorea</taxon>
        <taxon>Rhabditida</taxon>
        <taxon>Tylenchina</taxon>
        <taxon>Panagrolaimomorpha</taxon>
        <taxon>Panagrolaimoidea</taxon>
        <taxon>Panagrolaimidae</taxon>
        <taxon>Panagrolaimus</taxon>
    </lineage>
</organism>
<evidence type="ECO:0000313" key="2">
    <source>
        <dbReference type="WBParaSite" id="ES5_v2.g18045.t1"/>
    </source>
</evidence>
<reference evidence="2" key="1">
    <citation type="submission" date="2022-11" db="UniProtKB">
        <authorList>
            <consortium name="WormBaseParasite"/>
        </authorList>
    </citation>
    <scope>IDENTIFICATION</scope>
</reference>
<name>A0AC34FL33_9BILA</name>
<protein>
    <submittedName>
        <fullName evidence="2">Tudor domain-containing protein</fullName>
    </submittedName>
</protein>
<dbReference type="Proteomes" id="UP000887579">
    <property type="component" value="Unplaced"/>
</dbReference>
<accession>A0AC34FL33</accession>
<sequence>MAQRYRAQIGELDISEEAEEIRELLYEIVTEYPTGIDAKFLEEQYDKKYVETGIGTPLSKDWLQQLQLAGEFEVKEIGGSATVYIVHKDAIVHMPLPPNPNSLPEPITNMSLMKEALPENATKSTAEEITHTNGETSASASETSKDESNMTADVLTLSSDESYFYVRIEKDKFEFEKFLQKMTEFYTEHHKDPSITAEAIESNKLYVVLDASFNWCRILVKDSSDDSSIIPCFFVDYGELRSAVRSSLKKLESSFSTENIKPFAQCFALSAIPPKKCIQFPHLPTSTYSNTSQIKKIEHLQIKFNIKEIDEKHQYSIVTTLDASGKVMADGPFKALKSGIQTLSTKNAPPPPIPAANLNIICRDPKEMPTKKEIVHILSATDPDNISIRLEAWYPAPDYLYAAMTRDSENSAPPPKENIIEGKFFAAKFEDGWERVQIIRQSTTTPGGDYWIVYAVDIGYFHLIQREQLRLLTESVSSFNRILLAKCKLNGIKRNETGIWSREIQTAMQDILESASKSTVEFSPEGSWTQFDSFNAPKLPYACGKLTIDGKDFAEKLISMGLAEKAS</sequence>
<evidence type="ECO:0000313" key="1">
    <source>
        <dbReference type="Proteomes" id="UP000887579"/>
    </source>
</evidence>